<evidence type="ECO:0000259" key="3">
    <source>
        <dbReference type="Pfam" id="PF11250"/>
    </source>
</evidence>
<organism evidence="4 5">
    <name type="scientific">Perilla frutescens var. hirtella</name>
    <name type="common">Perilla citriodora</name>
    <name type="synonym">Perilla setoyensis</name>
    <dbReference type="NCBI Taxonomy" id="608512"/>
    <lineage>
        <taxon>Eukaryota</taxon>
        <taxon>Viridiplantae</taxon>
        <taxon>Streptophyta</taxon>
        <taxon>Embryophyta</taxon>
        <taxon>Tracheophyta</taxon>
        <taxon>Spermatophyta</taxon>
        <taxon>Magnoliopsida</taxon>
        <taxon>eudicotyledons</taxon>
        <taxon>Gunneridae</taxon>
        <taxon>Pentapetalae</taxon>
        <taxon>asterids</taxon>
        <taxon>lamiids</taxon>
        <taxon>Lamiales</taxon>
        <taxon>Lamiaceae</taxon>
        <taxon>Nepetoideae</taxon>
        <taxon>Elsholtzieae</taxon>
        <taxon>Perilla</taxon>
    </lineage>
</organism>
<proteinExistence type="inferred from homology"/>
<feature type="region of interest" description="Disordered" evidence="2">
    <location>
        <begin position="1"/>
        <end position="26"/>
    </location>
</feature>
<evidence type="ECO:0000313" key="4">
    <source>
        <dbReference type="EMBL" id="KAH6827026.1"/>
    </source>
</evidence>
<feature type="region of interest" description="Disordered" evidence="2">
    <location>
        <begin position="82"/>
        <end position="102"/>
    </location>
</feature>
<reference evidence="4 5" key="1">
    <citation type="journal article" date="2021" name="Nat. Commun.">
        <title>Incipient diploidization of the medicinal plant Perilla within 10,000 years.</title>
        <authorList>
            <person name="Zhang Y."/>
            <person name="Shen Q."/>
            <person name="Leng L."/>
            <person name="Zhang D."/>
            <person name="Chen S."/>
            <person name="Shi Y."/>
            <person name="Ning Z."/>
            <person name="Chen S."/>
        </authorList>
    </citation>
    <scope>NUCLEOTIDE SEQUENCE [LARGE SCALE GENOMIC DNA]</scope>
    <source>
        <strain evidence="5">cv. PC099</strain>
    </source>
</reference>
<dbReference type="PANTHER" id="PTHR33155:SF3">
    <property type="entry name" value="PROTEIN FAF-LIKE, CHLOROPLASTIC"/>
    <property type="match status" value="1"/>
</dbReference>
<accession>A0AAD4J4G6</accession>
<gene>
    <name evidence="4" type="ORF">C2S53_018508</name>
</gene>
<name>A0AAD4J4G6_PERFH</name>
<comment type="similarity">
    <text evidence="1">Belongs to the fantastic four family.</text>
</comment>
<dbReference type="InterPro" id="IPR021410">
    <property type="entry name" value="FAF"/>
</dbReference>
<keyword evidence="5" id="KW-1185">Reference proteome</keyword>
<sequence length="459" mass="50825">MPPRRSSNHIPSSPIADEQLESPMKQGIVTILGADCDRNTKAGSLRRTLSADMSSKKWLEQNGFFSPMKKINVSSRVIASTAADHSSSSSESEEEFDENPNQDEVWRSIQAQKERNHELQKRPAQNEVWSSLILTQKSDNSLLPPPYVPPPVKRSASCLSEKSLEICTESLGSETGSDGFSCYGDEERDQDKSPFAAADHLHAVKYNKSPARPFPPPLPSIAGGDGGSLHMQSHRENGRLVVEAVSVAPRKYFHAQRQDGRLLLSLMHGPSILQVEEEEKKVEFEKVFDEMEEEGVGGGEKEELIVVEQNLSLPTGTGMISVHKSGLVMKKLMAVGNINPKWSKKINMPTDDDDHVLVTGEEELPIPQSLPPRPPVARLIAPPPPPAAASFNAYEYFWRSKPAVTGGLMNPVMMSSRNKINQDLVVMKASKTEQFEPYMRGCKEARRSLIWEPYCIATS</sequence>
<evidence type="ECO:0000256" key="1">
    <source>
        <dbReference type="ARBA" id="ARBA00008690"/>
    </source>
</evidence>
<dbReference type="InterPro" id="IPR046431">
    <property type="entry name" value="FAF_dom"/>
</dbReference>
<evidence type="ECO:0000313" key="5">
    <source>
        <dbReference type="Proteomes" id="UP001190926"/>
    </source>
</evidence>
<comment type="caution">
    <text evidence="4">The sequence shown here is derived from an EMBL/GenBank/DDBJ whole genome shotgun (WGS) entry which is preliminary data.</text>
</comment>
<protein>
    <recommendedName>
        <fullName evidence="3">FAF domain-containing protein</fullName>
    </recommendedName>
</protein>
<dbReference type="Proteomes" id="UP001190926">
    <property type="component" value="Unassembled WGS sequence"/>
</dbReference>
<feature type="compositionally biased region" description="Acidic residues" evidence="2">
    <location>
        <begin position="91"/>
        <end position="101"/>
    </location>
</feature>
<dbReference type="EMBL" id="SDAM02000154">
    <property type="protein sequence ID" value="KAH6827026.1"/>
    <property type="molecule type" value="Genomic_DNA"/>
</dbReference>
<dbReference type="AlphaFoldDB" id="A0AAD4J4G6"/>
<evidence type="ECO:0000256" key="2">
    <source>
        <dbReference type="SAM" id="MobiDB-lite"/>
    </source>
</evidence>
<feature type="domain" description="FAF" evidence="3">
    <location>
        <begin position="214"/>
        <end position="266"/>
    </location>
</feature>
<dbReference type="Pfam" id="PF11250">
    <property type="entry name" value="FAF"/>
    <property type="match status" value="1"/>
</dbReference>
<dbReference type="PANTHER" id="PTHR33155">
    <property type="entry name" value="FANTASTIC FOUR-LIKE PROTEIN (DUF3049)"/>
    <property type="match status" value="1"/>
</dbReference>